<dbReference type="KEGG" id="ccot:CCAX7_64330"/>
<evidence type="ECO:0000313" key="2">
    <source>
        <dbReference type="EMBL" id="BDI34382.1"/>
    </source>
</evidence>
<gene>
    <name evidence="2" type="ORF">CCAX7_64330</name>
</gene>
<sequence length="317" mass="33260">MIDIAQYLVLGFTAILWWLARRDLTARASRLRASSSAEVDRLRETVEALTTALEERVTNEEKRLSALIAEARSLQSPLTASDGAVPAEHPVAEVLAAPPIMEIPAAQPVAVTPVADPAAQASAAPEIVEEPAPTPAPVAAAAVIEPLVETVAVTDAPVEAASTDTKAASAPEPETPSEPPSPLHQQILESERRAALVRAQLAIGLTDAIEIARRTGLPRGEVELLIGLRALRIEPNTPLSVSLNAADTAVKAPPAASAPEPSASEPEKPEPEEDDRYAAIYAMLASGVTSSTEIARRTGMGRGEVELILGLRARNVL</sequence>
<organism evidence="2 3">
    <name type="scientific">Capsulimonas corticalis</name>
    <dbReference type="NCBI Taxonomy" id="2219043"/>
    <lineage>
        <taxon>Bacteria</taxon>
        <taxon>Bacillati</taxon>
        <taxon>Armatimonadota</taxon>
        <taxon>Armatimonadia</taxon>
        <taxon>Capsulimonadales</taxon>
        <taxon>Capsulimonadaceae</taxon>
        <taxon>Capsulimonas</taxon>
    </lineage>
</organism>
<evidence type="ECO:0000313" key="3">
    <source>
        <dbReference type="Proteomes" id="UP000287394"/>
    </source>
</evidence>
<dbReference type="EMBL" id="AP025739">
    <property type="protein sequence ID" value="BDI34382.1"/>
    <property type="molecule type" value="Genomic_DNA"/>
</dbReference>
<feature type="compositionally biased region" description="Low complexity" evidence="1">
    <location>
        <begin position="251"/>
        <end position="264"/>
    </location>
</feature>
<evidence type="ECO:0000256" key="1">
    <source>
        <dbReference type="SAM" id="MobiDB-lite"/>
    </source>
</evidence>
<feature type="region of interest" description="Disordered" evidence="1">
    <location>
        <begin position="250"/>
        <end position="273"/>
    </location>
</feature>
<name>A0A402CQT5_9BACT</name>
<dbReference type="AlphaFoldDB" id="A0A402CQT5"/>
<feature type="region of interest" description="Disordered" evidence="1">
    <location>
        <begin position="159"/>
        <end position="183"/>
    </location>
</feature>
<dbReference type="RefSeq" id="WP_119319752.1">
    <property type="nucleotide sequence ID" value="NZ_AP025739.1"/>
</dbReference>
<feature type="compositionally biased region" description="Pro residues" evidence="1">
    <location>
        <begin position="173"/>
        <end position="182"/>
    </location>
</feature>
<proteinExistence type="predicted"/>
<reference evidence="2 3" key="1">
    <citation type="journal article" date="2019" name="Int. J. Syst. Evol. Microbiol.">
        <title>Capsulimonas corticalis gen. nov., sp. nov., an aerobic capsulated bacterium, of a novel bacterial order, Capsulimonadales ord. nov., of the class Armatimonadia of the phylum Armatimonadetes.</title>
        <authorList>
            <person name="Li J."/>
            <person name="Kudo C."/>
            <person name="Tonouchi A."/>
        </authorList>
    </citation>
    <scope>NUCLEOTIDE SEQUENCE [LARGE SCALE GENOMIC DNA]</scope>
    <source>
        <strain evidence="2 3">AX-7</strain>
    </source>
</reference>
<keyword evidence="3" id="KW-1185">Reference proteome</keyword>
<dbReference type="Proteomes" id="UP000287394">
    <property type="component" value="Chromosome"/>
</dbReference>
<protein>
    <submittedName>
        <fullName evidence="2">Uncharacterized protein</fullName>
    </submittedName>
</protein>
<accession>A0A402CQT5</accession>